<comment type="caution">
    <text evidence="3">The sequence shown here is derived from an EMBL/GenBank/DDBJ whole genome shotgun (WGS) entry which is preliminary data.</text>
</comment>
<evidence type="ECO:0000313" key="3">
    <source>
        <dbReference type="EMBL" id="RBP13129.1"/>
    </source>
</evidence>
<gene>
    <name evidence="3" type="ORF">DFR50_11298</name>
</gene>
<name>A0A366FHD7_9HYPH</name>
<feature type="compositionally biased region" description="Low complexity" evidence="1">
    <location>
        <begin position="31"/>
        <end position="44"/>
    </location>
</feature>
<dbReference type="RefSeq" id="WP_210208874.1">
    <property type="nucleotide sequence ID" value="NZ_QNRK01000012.1"/>
</dbReference>
<evidence type="ECO:0000313" key="4">
    <source>
        <dbReference type="Proteomes" id="UP000253529"/>
    </source>
</evidence>
<evidence type="ECO:0000256" key="2">
    <source>
        <dbReference type="SAM" id="SignalP"/>
    </source>
</evidence>
<feature type="compositionally biased region" description="Basic residues" evidence="1">
    <location>
        <begin position="45"/>
        <end position="55"/>
    </location>
</feature>
<accession>A0A366FHD7</accession>
<protein>
    <recommendedName>
        <fullName evidence="5">Toxin co-regulated pilus biosynthesis protein Q</fullName>
    </recommendedName>
</protein>
<organism evidence="3 4">
    <name type="scientific">Roseiarcus fermentans</name>
    <dbReference type="NCBI Taxonomy" id="1473586"/>
    <lineage>
        <taxon>Bacteria</taxon>
        <taxon>Pseudomonadati</taxon>
        <taxon>Pseudomonadota</taxon>
        <taxon>Alphaproteobacteria</taxon>
        <taxon>Hyphomicrobiales</taxon>
        <taxon>Roseiarcaceae</taxon>
        <taxon>Roseiarcus</taxon>
    </lineage>
</organism>
<reference evidence="3 4" key="1">
    <citation type="submission" date="2018-06" db="EMBL/GenBank/DDBJ databases">
        <title>Genomic Encyclopedia of Type Strains, Phase IV (KMG-IV): sequencing the most valuable type-strain genomes for metagenomic binning, comparative biology and taxonomic classification.</title>
        <authorList>
            <person name="Goeker M."/>
        </authorList>
    </citation>
    <scope>NUCLEOTIDE SEQUENCE [LARGE SCALE GENOMIC DNA]</scope>
    <source>
        <strain evidence="3 4">DSM 24875</strain>
    </source>
</reference>
<dbReference type="EMBL" id="QNRK01000012">
    <property type="protein sequence ID" value="RBP13129.1"/>
    <property type="molecule type" value="Genomic_DNA"/>
</dbReference>
<sequence length="135" mass="14362">MRRATVTLFIMCLAAGPAKAEFVMLSAPDARATRDPAAPDAAHTAPKRRPTRHNVSRPEPALSGFGDRVPLSFAVRQVVPAGFEVAFAEAVDQNTPVDWKGGRPWRATLADALRPLGLVVSVAGPKVTIATVPDR</sequence>
<feature type="region of interest" description="Disordered" evidence="1">
    <location>
        <begin position="31"/>
        <end position="66"/>
    </location>
</feature>
<feature type="signal peptide" evidence="2">
    <location>
        <begin position="1"/>
        <end position="20"/>
    </location>
</feature>
<keyword evidence="4" id="KW-1185">Reference proteome</keyword>
<feature type="chain" id="PRO_5016935488" description="Toxin co-regulated pilus biosynthesis protein Q" evidence="2">
    <location>
        <begin position="21"/>
        <end position="135"/>
    </location>
</feature>
<dbReference type="AlphaFoldDB" id="A0A366FHD7"/>
<evidence type="ECO:0008006" key="5">
    <source>
        <dbReference type="Google" id="ProtNLM"/>
    </source>
</evidence>
<evidence type="ECO:0000256" key="1">
    <source>
        <dbReference type="SAM" id="MobiDB-lite"/>
    </source>
</evidence>
<dbReference type="Proteomes" id="UP000253529">
    <property type="component" value="Unassembled WGS sequence"/>
</dbReference>
<keyword evidence="2" id="KW-0732">Signal</keyword>
<proteinExistence type="predicted"/>